<dbReference type="InterPro" id="IPR001279">
    <property type="entry name" value="Metallo-B-lactamas"/>
</dbReference>
<evidence type="ECO:0000313" key="3">
    <source>
        <dbReference type="Proteomes" id="UP000509302"/>
    </source>
</evidence>
<accession>A0A7H9ANK4</accession>
<sequence>MSTLKITVIDVGWGDSIFLEFVNDQDDSVYGLIDSNDTVQYQSSFIYLKRFFERKNIKLPEDKPLFEFIMLSHAHADHAQGLKKIMREFGTKNFYYPKSLEWKSFAQLIGYANRSKNVIHHQAIDNTKQMNNFGDIPINILWPNFDTISTSNENNNSIVLVLKHGSNSFLLTGDAEGEVWEQIGHQIPSDTKYFKVPHHGSAHGTLHNGGTPWLDHCPNDAFLPISAHVRPYGHPNQEVITIFEHRNLPYFRTDDHHHLQVISDENNVKMKYSHI</sequence>
<dbReference type="GO" id="GO:0016787">
    <property type="term" value="F:hydrolase activity"/>
    <property type="evidence" value="ECO:0007669"/>
    <property type="project" value="UniProtKB-KW"/>
</dbReference>
<dbReference type="Gene3D" id="3.60.15.10">
    <property type="entry name" value="Ribonuclease Z/Hydroxyacylglutathione hydrolase-like"/>
    <property type="match status" value="1"/>
</dbReference>
<dbReference type="RefSeq" id="WP_179241145.1">
    <property type="nucleotide sequence ID" value="NZ_CP058595.1"/>
</dbReference>
<dbReference type="AlphaFoldDB" id="A0A7H9ANK4"/>
<proteinExistence type="predicted"/>
<reference evidence="2 3" key="1">
    <citation type="journal article" date="2006" name="Int. J. Syst. Evol. Microbiol.">
        <title>Costertonia aggregata gen. nov., sp. nov., a mesophilic marine bacterium of the family Flavobacteriaceae, isolated from a mature biofilm.</title>
        <authorList>
            <person name="Kwon K.K."/>
            <person name="Lee Y.K."/>
            <person name="Lee H.K."/>
        </authorList>
    </citation>
    <scope>NUCLEOTIDE SEQUENCE [LARGE SCALE GENOMIC DNA]</scope>
    <source>
        <strain evidence="2 3">KCCM 42265</strain>
    </source>
</reference>
<dbReference type="KEGG" id="cagg:HYG79_05640"/>
<dbReference type="SUPFAM" id="SSF56281">
    <property type="entry name" value="Metallo-hydrolase/oxidoreductase"/>
    <property type="match status" value="1"/>
</dbReference>
<feature type="domain" description="Metallo-beta-lactamase" evidence="1">
    <location>
        <begin position="69"/>
        <end position="177"/>
    </location>
</feature>
<dbReference type="InterPro" id="IPR036866">
    <property type="entry name" value="RibonucZ/Hydroxyglut_hydro"/>
</dbReference>
<evidence type="ECO:0000259" key="1">
    <source>
        <dbReference type="Pfam" id="PF00753"/>
    </source>
</evidence>
<dbReference type="EMBL" id="CP058595">
    <property type="protein sequence ID" value="QLG44855.1"/>
    <property type="molecule type" value="Genomic_DNA"/>
</dbReference>
<dbReference type="CDD" id="cd07731">
    <property type="entry name" value="ComA-like_MBL-fold"/>
    <property type="match status" value="1"/>
</dbReference>
<gene>
    <name evidence="2" type="ORF">HYG79_05640</name>
</gene>
<dbReference type="InterPro" id="IPR035681">
    <property type="entry name" value="ComA-like_MBL"/>
</dbReference>
<protein>
    <submittedName>
        <fullName evidence="2">MBL fold metallo-hydrolase</fullName>
    </submittedName>
</protein>
<organism evidence="2 3">
    <name type="scientific">Costertonia aggregata</name>
    <dbReference type="NCBI Taxonomy" id="343403"/>
    <lineage>
        <taxon>Bacteria</taxon>
        <taxon>Pseudomonadati</taxon>
        <taxon>Bacteroidota</taxon>
        <taxon>Flavobacteriia</taxon>
        <taxon>Flavobacteriales</taxon>
        <taxon>Flavobacteriaceae</taxon>
        <taxon>Costertonia</taxon>
    </lineage>
</organism>
<name>A0A7H9ANK4_9FLAO</name>
<evidence type="ECO:0000313" key="2">
    <source>
        <dbReference type="EMBL" id="QLG44855.1"/>
    </source>
</evidence>
<dbReference type="PANTHER" id="PTHR30619">
    <property type="entry name" value="DNA INTERNALIZATION/COMPETENCE PROTEIN COMEC/REC2"/>
    <property type="match status" value="1"/>
</dbReference>
<dbReference type="InterPro" id="IPR052159">
    <property type="entry name" value="Competence_DNA_uptake"/>
</dbReference>
<dbReference type="PANTHER" id="PTHR30619:SF1">
    <property type="entry name" value="RECOMBINATION PROTEIN 2"/>
    <property type="match status" value="1"/>
</dbReference>
<dbReference type="Pfam" id="PF00753">
    <property type="entry name" value="Lactamase_B"/>
    <property type="match status" value="1"/>
</dbReference>
<keyword evidence="2" id="KW-0378">Hydrolase</keyword>
<dbReference type="Proteomes" id="UP000509302">
    <property type="component" value="Chromosome"/>
</dbReference>
<keyword evidence="3" id="KW-1185">Reference proteome</keyword>